<name>K0Q6J4_9HYPH</name>
<organism evidence="1 2">
    <name type="scientific">Rhizobium mesoamericanum STM3625</name>
    <dbReference type="NCBI Taxonomy" id="1211777"/>
    <lineage>
        <taxon>Bacteria</taxon>
        <taxon>Pseudomonadati</taxon>
        <taxon>Pseudomonadota</taxon>
        <taxon>Alphaproteobacteria</taxon>
        <taxon>Hyphomicrobiales</taxon>
        <taxon>Rhizobiaceae</taxon>
        <taxon>Rhizobium/Agrobacterium group</taxon>
        <taxon>Rhizobium</taxon>
    </lineage>
</organism>
<reference evidence="1 2" key="1">
    <citation type="journal article" date="2013" name="Genome Announc.">
        <title>Draft Genome Sequence of Rhizobium mesoamericanum STM3625, a Nitrogen-Fixing Symbiont of Mimosa pudica Isolated in French Guiana (South America).</title>
        <authorList>
            <person name="Moulin L."/>
            <person name="Mornico D."/>
            <person name="Melkonian R."/>
            <person name="Klonowska A."/>
        </authorList>
    </citation>
    <scope>NUCLEOTIDE SEQUENCE [LARGE SCALE GENOMIC DNA]</scope>
    <source>
        <strain evidence="1 2">STM3625</strain>
    </source>
</reference>
<protein>
    <submittedName>
        <fullName evidence="1">Uncharacterized protein</fullName>
    </submittedName>
</protein>
<dbReference type="Proteomes" id="UP000009319">
    <property type="component" value="Unassembled WGS sequence"/>
</dbReference>
<proteinExistence type="predicted"/>
<keyword evidence="2" id="KW-1185">Reference proteome</keyword>
<dbReference type="EMBL" id="CANI01000077">
    <property type="protein sequence ID" value="CCM79964.1"/>
    <property type="molecule type" value="Genomic_DNA"/>
</dbReference>
<accession>K0Q6J4</accession>
<comment type="caution">
    <text evidence="1">The sequence shown here is derived from an EMBL/GenBank/DDBJ whole genome shotgun (WGS) entry which is preliminary data.</text>
</comment>
<evidence type="ECO:0000313" key="1">
    <source>
        <dbReference type="EMBL" id="CCM79964.1"/>
    </source>
</evidence>
<gene>
    <name evidence="1" type="ORF">BN77_p2140061</name>
</gene>
<dbReference type="HOGENOM" id="CLU_2809500_0_0_5"/>
<dbReference type="STRING" id="1211777.BN77_p2140061"/>
<sequence>MRRTSKMPATALATDTGLPELAVFERLAGRALLRPVAGTAHGTWPPGLLSPGSVSWSGVPLLGDQCA</sequence>
<evidence type="ECO:0000313" key="2">
    <source>
        <dbReference type="Proteomes" id="UP000009319"/>
    </source>
</evidence>
<dbReference type="AlphaFoldDB" id="K0Q6J4"/>